<dbReference type="GeneID" id="9577251"/>
<evidence type="ECO:0000313" key="3">
    <source>
        <dbReference type="EMBL" id="EFE39934.1"/>
    </source>
</evidence>
<gene>
    <name evidence="3" type="ORF">TRV_05351</name>
</gene>
<evidence type="ECO:0000256" key="2">
    <source>
        <dbReference type="SAM" id="Phobius"/>
    </source>
</evidence>
<feature type="compositionally biased region" description="Acidic residues" evidence="1">
    <location>
        <begin position="116"/>
        <end position="125"/>
    </location>
</feature>
<feature type="region of interest" description="Disordered" evidence="1">
    <location>
        <begin position="112"/>
        <end position="136"/>
    </location>
</feature>
<dbReference type="EMBL" id="ACYE01000279">
    <property type="protein sequence ID" value="EFE39934.1"/>
    <property type="molecule type" value="Genomic_DNA"/>
</dbReference>
<reference evidence="4" key="1">
    <citation type="journal article" date="2011" name="Genome Biol.">
        <title>Comparative and functional genomics provide insights into the pathogenicity of dermatophytic fungi.</title>
        <authorList>
            <person name="Burmester A."/>
            <person name="Shelest E."/>
            <person name="Gloeckner G."/>
            <person name="Heddergott C."/>
            <person name="Schindler S."/>
            <person name="Staib P."/>
            <person name="Heidel A."/>
            <person name="Felder M."/>
            <person name="Petzold A."/>
            <person name="Szafranski K."/>
            <person name="Feuermann M."/>
            <person name="Pedruzzi I."/>
            <person name="Priebe S."/>
            <person name="Groth M."/>
            <person name="Winkler R."/>
            <person name="Li W."/>
            <person name="Kniemeyer O."/>
            <person name="Schroeckh V."/>
            <person name="Hertweck C."/>
            <person name="Hube B."/>
            <person name="White T.C."/>
            <person name="Platzer M."/>
            <person name="Guthke R."/>
            <person name="Heitman J."/>
            <person name="Woestemeyer J."/>
            <person name="Zipfel P.F."/>
            <person name="Monod M."/>
            <person name="Brakhage A.A."/>
        </authorList>
    </citation>
    <scope>NUCLEOTIDE SEQUENCE [LARGE SCALE GENOMIC DNA]</scope>
    <source>
        <strain evidence="4">HKI 0517</strain>
    </source>
</reference>
<proteinExistence type="predicted"/>
<comment type="caution">
    <text evidence="3">The sequence shown here is derived from an EMBL/GenBank/DDBJ whole genome shotgun (WGS) entry which is preliminary data.</text>
</comment>
<keyword evidence="2" id="KW-0472">Membrane</keyword>
<evidence type="ECO:0000313" key="4">
    <source>
        <dbReference type="Proteomes" id="UP000008383"/>
    </source>
</evidence>
<dbReference type="Proteomes" id="UP000008383">
    <property type="component" value="Unassembled WGS sequence"/>
</dbReference>
<organism evidence="3 4">
    <name type="scientific">Trichophyton verrucosum (strain HKI 0517)</name>
    <dbReference type="NCBI Taxonomy" id="663202"/>
    <lineage>
        <taxon>Eukaryota</taxon>
        <taxon>Fungi</taxon>
        <taxon>Dikarya</taxon>
        <taxon>Ascomycota</taxon>
        <taxon>Pezizomycotina</taxon>
        <taxon>Eurotiomycetes</taxon>
        <taxon>Eurotiomycetidae</taxon>
        <taxon>Onygenales</taxon>
        <taxon>Arthrodermataceae</taxon>
        <taxon>Trichophyton</taxon>
    </lineage>
</organism>
<accession>D4DDY7</accession>
<dbReference type="KEGG" id="tve:TRV_05351"/>
<keyword evidence="4" id="KW-1185">Reference proteome</keyword>
<dbReference type="RefSeq" id="XP_003020552.1">
    <property type="nucleotide sequence ID" value="XM_003020506.1"/>
</dbReference>
<feature type="transmembrane region" description="Helical" evidence="2">
    <location>
        <begin position="42"/>
        <end position="64"/>
    </location>
</feature>
<evidence type="ECO:0000256" key="1">
    <source>
        <dbReference type="SAM" id="MobiDB-lite"/>
    </source>
</evidence>
<protein>
    <submittedName>
        <fullName evidence="3">Uncharacterized protein</fullName>
    </submittedName>
</protein>
<dbReference type="AlphaFoldDB" id="D4DDY7"/>
<dbReference type="HOGENOM" id="CLU_1817206_0_0_1"/>
<name>D4DDY7_TRIVH</name>
<keyword evidence="2" id="KW-1133">Transmembrane helix</keyword>
<sequence>MPLAPPQRDVREDRQLYPPGVEEGRRSKKQQRGRESPGLSLVAFWASRGALHVLTLLSLLFFFASYGNSTRATLLSVGSWRQCGSISMSTNYEAIVDPWPEFMEFNWTVAGAQQEEKEEEDEEEVEGPRRPIPIDLPRRCVL</sequence>
<keyword evidence="2" id="KW-0812">Transmembrane</keyword>
<feature type="region of interest" description="Disordered" evidence="1">
    <location>
        <begin position="1"/>
        <end position="35"/>
    </location>
</feature>